<dbReference type="CDD" id="cd14014">
    <property type="entry name" value="STKc_PknB_like"/>
    <property type="match status" value="1"/>
</dbReference>
<evidence type="ECO:0000256" key="4">
    <source>
        <dbReference type="ARBA" id="ARBA00022840"/>
    </source>
</evidence>
<accession>A0A944CHW5</accession>
<dbReference type="Proteomes" id="UP000705379">
    <property type="component" value="Unassembled WGS sequence"/>
</dbReference>
<sequence length="319" mass="35112">MTSDTGVPKAPPRKTKKAGKPKSPVRPGVVLRGRFELLEEIGRGGLSVVFKARDKVAADAGLADPHVALKIIFAGDAVEPDIVSLMHREARRLRDLVHPNIVRVYDMDVEDQLHFMVMEHLNGKTLSKAFRETPEHILDVRKVNRLVQDVAAALSFSHGRGIVHADLKPGNVFIERNGAVKLIDFNIAFPVARPMKVTEEDTIQILGRLGAVTPAYASPQRLNDAEPCEADDVFSLAVLTYMALSGQRPFGGKTSLEALKEEIAPEPIRGLHRRSWKAIENGLALDDASRTPSAAQFALEFTRQNVFSVANRLMAPLQR</sequence>
<evidence type="ECO:0000256" key="2">
    <source>
        <dbReference type="ARBA" id="ARBA00022741"/>
    </source>
</evidence>
<keyword evidence="3 7" id="KW-0418">Kinase</keyword>
<dbReference type="SMART" id="SM00220">
    <property type="entry name" value="S_TKc"/>
    <property type="match status" value="1"/>
</dbReference>
<dbReference type="PROSITE" id="PS50011">
    <property type="entry name" value="PROTEIN_KINASE_DOM"/>
    <property type="match status" value="1"/>
</dbReference>
<protein>
    <submittedName>
        <fullName evidence="7">Serine/threonine protein kinase</fullName>
    </submittedName>
</protein>
<feature type="region of interest" description="Disordered" evidence="5">
    <location>
        <begin position="1"/>
        <end position="27"/>
    </location>
</feature>
<gene>
    <name evidence="7" type="ORF">DYI23_20440</name>
</gene>
<dbReference type="PANTHER" id="PTHR43289">
    <property type="entry name" value="MITOGEN-ACTIVATED PROTEIN KINASE KINASE KINASE 20-RELATED"/>
    <property type="match status" value="1"/>
</dbReference>
<keyword evidence="1" id="KW-0808">Transferase</keyword>
<dbReference type="SUPFAM" id="SSF56112">
    <property type="entry name" value="Protein kinase-like (PK-like)"/>
    <property type="match status" value="1"/>
</dbReference>
<feature type="compositionally biased region" description="Basic residues" evidence="5">
    <location>
        <begin position="11"/>
        <end position="20"/>
    </location>
</feature>
<evidence type="ECO:0000259" key="6">
    <source>
        <dbReference type="PROSITE" id="PS50011"/>
    </source>
</evidence>
<dbReference type="AlphaFoldDB" id="A0A944CHW5"/>
<keyword evidence="2" id="KW-0547">Nucleotide-binding</keyword>
<dbReference type="InterPro" id="IPR008271">
    <property type="entry name" value="Ser/Thr_kinase_AS"/>
</dbReference>
<dbReference type="EMBL" id="QTKU01000006">
    <property type="protein sequence ID" value="MBS8262606.1"/>
    <property type="molecule type" value="Genomic_DNA"/>
</dbReference>
<organism evidence="7 8">
    <name type="scientific">Roseibium polysiphoniae</name>
    <dbReference type="NCBI Taxonomy" id="2571221"/>
    <lineage>
        <taxon>Bacteria</taxon>
        <taxon>Pseudomonadati</taxon>
        <taxon>Pseudomonadota</taxon>
        <taxon>Alphaproteobacteria</taxon>
        <taxon>Hyphomicrobiales</taxon>
        <taxon>Stappiaceae</taxon>
        <taxon>Roseibium</taxon>
    </lineage>
</organism>
<keyword evidence="4" id="KW-0067">ATP-binding</keyword>
<comment type="caution">
    <text evidence="7">The sequence shown here is derived from an EMBL/GenBank/DDBJ whole genome shotgun (WGS) entry which is preliminary data.</text>
</comment>
<evidence type="ECO:0000256" key="1">
    <source>
        <dbReference type="ARBA" id="ARBA00022679"/>
    </source>
</evidence>
<reference evidence="7" key="2">
    <citation type="journal article" date="2021" name="Microorganisms">
        <title>Bacterial Dimethylsulfoniopropionate Biosynthesis in the East China Sea.</title>
        <authorList>
            <person name="Liu J."/>
            <person name="Zhang Y."/>
            <person name="Liu J."/>
            <person name="Zhong H."/>
            <person name="Williams B.T."/>
            <person name="Zheng Y."/>
            <person name="Curson A.R.J."/>
            <person name="Sun C."/>
            <person name="Sun H."/>
            <person name="Song D."/>
            <person name="Wagner Mackenzie B."/>
            <person name="Bermejo Martinez A."/>
            <person name="Todd J.D."/>
            <person name="Zhang X.H."/>
        </authorList>
    </citation>
    <scope>NUCLEOTIDE SEQUENCE</scope>
    <source>
        <strain evidence="7">AESS21</strain>
    </source>
</reference>
<feature type="domain" description="Protein kinase" evidence="6">
    <location>
        <begin position="35"/>
        <end position="302"/>
    </location>
</feature>
<dbReference type="PANTHER" id="PTHR43289:SF6">
    <property type="entry name" value="SERINE_THREONINE-PROTEIN KINASE NEKL-3"/>
    <property type="match status" value="1"/>
</dbReference>
<evidence type="ECO:0000256" key="3">
    <source>
        <dbReference type="ARBA" id="ARBA00022777"/>
    </source>
</evidence>
<dbReference type="Gene3D" id="1.10.510.10">
    <property type="entry name" value="Transferase(Phosphotransferase) domain 1"/>
    <property type="match status" value="1"/>
</dbReference>
<evidence type="ECO:0000256" key="5">
    <source>
        <dbReference type="SAM" id="MobiDB-lite"/>
    </source>
</evidence>
<evidence type="ECO:0000313" key="8">
    <source>
        <dbReference type="Proteomes" id="UP000705379"/>
    </source>
</evidence>
<dbReference type="PROSITE" id="PS00108">
    <property type="entry name" value="PROTEIN_KINASE_ST"/>
    <property type="match status" value="1"/>
</dbReference>
<dbReference type="Gene3D" id="3.30.200.20">
    <property type="entry name" value="Phosphorylase Kinase, domain 1"/>
    <property type="match status" value="1"/>
</dbReference>
<keyword evidence="7" id="KW-0723">Serine/threonine-protein kinase</keyword>
<reference evidence="7" key="1">
    <citation type="submission" date="2018-08" db="EMBL/GenBank/DDBJ databases">
        <authorList>
            <person name="Jin W."/>
            <person name="Wang H."/>
            <person name="Yang Y."/>
            <person name="Li M."/>
            <person name="Liu J."/>
        </authorList>
    </citation>
    <scope>NUCLEOTIDE SEQUENCE</scope>
    <source>
        <strain evidence="7">AESS21</strain>
    </source>
</reference>
<dbReference type="GO" id="GO:0005524">
    <property type="term" value="F:ATP binding"/>
    <property type="evidence" value="ECO:0007669"/>
    <property type="project" value="UniProtKB-KW"/>
</dbReference>
<name>A0A944CHW5_9HYPH</name>
<dbReference type="InterPro" id="IPR011009">
    <property type="entry name" value="Kinase-like_dom_sf"/>
</dbReference>
<dbReference type="GO" id="GO:0004674">
    <property type="term" value="F:protein serine/threonine kinase activity"/>
    <property type="evidence" value="ECO:0007669"/>
    <property type="project" value="UniProtKB-KW"/>
</dbReference>
<dbReference type="Pfam" id="PF00069">
    <property type="entry name" value="Pkinase"/>
    <property type="match status" value="1"/>
</dbReference>
<evidence type="ECO:0000313" key="7">
    <source>
        <dbReference type="EMBL" id="MBS8262606.1"/>
    </source>
</evidence>
<dbReference type="InterPro" id="IPR000719">
    <property type="entry name" value="Prot_kinase_dom"/>
</dbReference>
<dbReference type="RefSeq" id="WP_213217949.1">
    <property type="nucleotide sequence ID" value="NZ_QTKU01000006.1"/>
</dbReference>
<proteinExistence type="predicted"/>